<gene>
    <name evidence="2" type="primary">20198435</name>
    <name evidence="1" type="ORF">HELRODRAFT_159761</name>
</gene>
<evidence type="ECO:0000313" key="2">
    <source>
        <dbReference type="EnsemblMetazoa" id="HelroP159761"/>
    </source>
</evidence>
<dbReference type="InParanoid" id="T1EPD5"/>
<reference evidence="1 3" key="2">
    <citation type="journal article" date="2013" name="Nature">
        <title>Insights into bilaterian evolution from three spiralian genomes.</title>
        <authorList>
            <person name="Simakov O."/>
            <person name="Marletaz F."/>
            <person name="Cho S.J."/>
            <person name="Edsinger-Gonzales E."/>
            <person name="Havlak P."/>
            <person name="Hellsten U."/>
            <person name="Kuo D.H."/>
            <person name="Larsson T."/>
            <person name="Lv J."/>
            <person name="Arendt D."/>
            <person name="Savage R."/>
            <person name="Osoegawa K."/>
            <person name="de Jong P."/>
            <person name="Grimwood J."/>
            <person name="Chapman J.A."/>
            <person name="Shapiro H."/>
            <person name="Aerts A."/>
            <person name="Otillar R.P."/>
            <person name="Terry A.Y."/>
            <person name="Boore J.L."/>
            <person name="Grigoriev I.V."/>
            <person name="Lindberg D.R."/>
            <person name="Seaver E.C."/>
            <person name="Weisblat D.A."/>
            <person name="Putnam N.H."/>
            <person name="Rokhsar D.S."/>
        </authorList>
    </citation>
    <scope>NUCLEOTIDE SEQUENCE</scope>
</reference>
<dbReference type="Proteomes" id="UP000015101">
    <property type="component" value="Unassembled WGS sequence"/>
</dbReference>
<dbReference type="EMBL" id="KB095811">
    <property type="protein sequence ID" value="ESO13138.1"/>
    <property type="molecule type" value="Genomic_DNA"/>
</dbReference>
<dbReference type="HOGENOM" id="CLU_1961954_0_0_1"/>
<keyword evidence="3" id="KW-1185">Reference proteome</keyword>
<dbReference type="KEGG" id="hro:HELRODRAFT_159761"/>
<sequence>MDVDVFQLQLWEWDDEFLTANEGREFKNADCWLDDMLDDLYPYVDFSSNESSPSTGGLDSPANGSIDCNQLLRNTCNNEMIVHEKSMSCERRWSWLLELFCRVNLWAVWMIVWIDRFGSFTIDVQINV</sequence>
<evidence type="ECO:0000313" key="1">
    <source>
        <dbReference type="EMBL" id="ESO13138.1"/>
    </source>
</evidence>
<dbReference type="EnsemblMetazoa" id="HelroT159761">
    <property type="protein sequence ID" value="HelroP159761"/>
    <property type="gene ID" value="HelroG159761"/>
</dbReference>
<reference evidence="3" key="1">
    <citation type="submission" date="2012-12" db="EMBL/GenBank/DDBJ databases">
        <authorList>
            <person name="Hellsten U."/>
            <person name="Grimwood J."/>
            <person name="Chapman J.A."/>
            <person name="Shapiro H."/>
            <person name="Aerts A."/>
            <person name="Otillar R.P."/>
            <person name="Terry A.Y."/>
            <person name="Boore J.L."/>
            <person name="Simakov O."/>
            <person name="Marletaz F."/>
            <person name="Cho S.-J."/>
            <person name="Edsinger-Gonzales E."/>
            <person name="Havlak P."/>
            <person name="Kuo D.-H."/>
            <person name="Larsson T."/>
            <person name="Lv J."/>
            <person name="Arendt D."/>
            <person name="Savage R."/>
            <person name="Osoegawa K."/>
            <person name="de Jong P."/>
            <person name="Lindberg D.R."/>
            <person name="Seaver E.C."/>
            <person name="Weisblat D.A."/>
            <person name="Putnam N.H."/>
            <person name="Grigoriev I.V."/>
            <person name="Rokhsar D.S."/>
        </authorList>
    </citation>
    <scope>NUCLEOTIDE SEQUENCE</scope>
</reference>
<dbReference type="EMBL" id="AMQM01000339">
    <property type="status" value="NOT_ANNOTATED_CDS"/>
    <property type="molecule type" value="Genomic_DNA"/>
</dbReference>
<dbReference type="GeneID" id="20198435"/>
<reference evidence="2" key="3">
    <citation type="submission" date="2015-06" db="UniProtKB">
        <authorList>
            <consortium name="EnsemblMetazoa"/>
        </authorList>
    </citation>
    <scope>IDENTIFICATION</scope>
</reference>
<accession>T1EPD5</accession>
<dbReference type="AlphaFoldDB" id="T1EPD5"/>
<dbReference type="CTD" id="20198435"/>
<dbReference type="RefSeq" id="XP_009009858.1">
    <property type="nucleotide sequence ID" value="XM_009011610.1"/>
</dbReference>
<protein>
    <submittedName>
        <fullName evidence="1 2">Uncharacterized protein</fullName>
    </submittedName>
</protein>
<name>T1EPD5_HELRO</name>
<organism evidence="2 3">
    <name type="scientific">Helobdella robusta</name>
    <name type="common">Californian leech</name>
    <dbReference type="NCBI Taxonomy" id="6412"/>
    <lineage>
        <taxon>Eukaryota</taxon>
        <taxon>Metazoa</taxon>
        <taxon>Spiralia</taxon>
        <taxon>Lophotrochozoa</taxon>
        <taxon>Annelida</taxon>
        <taxon>Clitellata</taxon>
        <taxon>Hirudinea</taxon>
        <taxon>Rhynchobdellida</taxon>
        <taxon>Glossiphoniidae</taxon>
        <taxon>Helobdella</taxon>
    </lineage>
</organism>
<evidence type="ECO:0000313" key="3">
    <source>
        <dbReference type="Proteomes" id="UP000015101"/>
    </source>
</evidence>
<proteinExistence type="predicted"/>
<dbReference type="EMBL" id="AMQM01000338">
    <property type="status" value="NOT_ANNOTATED_CDS"/>
    <property type="molecule type" value="Genomic_DNA"/>
</dbReference>